<dbReference type="Proteomes" id="UP001596109">
    <property type="component" value="Unassembled WGS sequence"/>
</dbReference>
<keyword evidence="2" id="KW-1185">Reference proteome</keyword>
<proteinExistence type="predicted"/>
<evidence type="ECO:0000313" key="1">
    <source>
        <dbReference type="EMBL" id="MFC5591239.1"/>
    </source>
</evidence>
<organism evidence="1 2">
    <name type="scientific">Sporosarcina soli</name>
    <dbReference type="NCBI Taxonomy" id="334736"/>
    <lineage>
        <taxon>Bacteria</taxon>
        <taxon>Bacillati</taxon>
        <taxon>Bacillota</taxon>
        <taxon>Bacilli</taxon>
        <taxon>Bacillales</taxon>
        <taxon>Caryophanaceae</taxon>
        <taxon>Sporosarcina</taxon>
    </lineage>
</organism>
<sequence>MKNRSSSYYRYQRKRAINRKLRIIKYAWGVDETDAIVHPYIKHPGKLSKAKLNCSCKMCKYEKHYDIPKPNVKSKKDLMQRDIKEYFTESITPRRDCVQILN</sequence>
<dbReference type="EMBL" id="JBHSNO010000015">
    <property type="protein sequence ID" value="MFC5591239.1"/>
    <property type="molecule type" value="Genomic_DNA"/>
</dbReference>
<protein>
    <submittedName>
        <fullName evidence="1">Uncharacterized protein</fullName>
    </submittedName>
</protein>
<name>A0ABW0TS45_9BACL</name>
<reference evidence="2" key="1">
    <citation type="journal article" date="2019" name="Int. J. Syst. Evol. Microbiol.">
        <title>The Global Catalogue of Microorganisms (GCM) 10K type strain sequencing project: providing services to taxonomists for standard genome sequencing and annotation.</title>
        <authorList>
            <consortium name="The Broad Institute Genomics Platform"/>
            <consortium name="The Broad Institute Genome Sequencing Center for Infectious Disease"/>
            <person name="Wu L."/>
            <person name="Ma J."/>
        </authorList>
    </citation>
    <scope>NUCLEOTIDE SEQUENCE [LARGE SCALE GENOMIC DNA]</scope>
    <source>
        <strain evidence="2">CGMCC 4.1434</strain>
    </source>
</reference>
<gene>
    <name evidence="1" type="ORF">ACFPRA_20360</name>
</gene>
<comment type="caution">
    <text evidence="1">The sequence shown here is derived from an EMBL/GenBank/DDBJ whole genome shotgun (WGS) entry which is preliminary data.</text>
</comment>
<accession>A0ABW0TS45</accession>
<evidence type="ECO:0000313" key="2">
    <source>
        <dbReference type="Proteomes" id="UP001596109"/>
    </source>
</evidence>
<dbReference type="RefSeq" id="WP_381438775.1">
    <property type="nucleotide sequence ID" value="NZ_JBHSNO010000015.1"/>
</dbReference>